<organism evidence="2 3">
    <name type="scientific">Pseudorhizobium flavum</name>
    <dbReference type="NCBI Taxonomy" id="1335061"/>
    <lineage>
        <taxon>Bacteria</taxon>
        <taxon>Pseudomonadati</taxon>
        <taxon>Pseudomonadota</taxon>
        <taxon>Alphaproteobacteria</taxon>
        <taxon>Hyphomicrobiales</taxon>
        <taxon>Rhizobiaceae</taxon>
        <taxon>Rhizobium/Agrobacterium group</taxon>
        <taxon>Pseudorhizobium</taxon>
    </lineage>
</organism>
<name>A0A7W9YYH7_9HYPH</name>
<feature type="region of interest" description="Disordered" evidence="1">
    <location>
        <begin position="180"/>
        <end position="207"/>
    </location>
</feature>
<evidence type="ECO:0000256" key="1">
    <source>
        <dbReference type="SAM" id="MobiDB-lite"/>
    </source>
</evidence>
<dbReference type="Pfam" id="PF10094">
    <property type="entry name" value="DUF2332"/>
    <property type="match status" value="1"/>
</dbReference>
<evidence type="ECO:0000313" key="2">
    <source>
        <dbReference type="EMBL" id="MBB6180743.1"/>
    </source>
</evidence>
<dbReference type="EMBL" id="JACHEJ010000006">
    <property type="protein sequence ID" value="MBB6180743.1"/>
    <property type="molecule type" value="Genomic_DNA"/>
</dbReference>
<dbReference type="AlphaFoldDB" id="A0A7W9YYH7"/>
<evidence type="ECO:0000313" key="3">
    <source>
        <dbReference type="Proteomes" id="UP000535501"/>
    </source>
</evidence>
<evidence type="ECO:0008006" key="4">
    <source>
        <dbReference type="Google" id="ProtNLM"/>
    </source>
</evidence>
<dbReference type="RefSeq" id="WP_077549698.1">
    <property type="nucleotide sequence ID" value="NZ_JACHEJ010000006.1"/>
</dbReference>
<protein>
    <recommendedName>
        <fullName evidence="4">DUF2332 domain-containing protein</fullName>
    </recommendedName>
</protein>
<proteinExistence type="predicted"/>
<keyword evidence="3" id="KW-1185">Reference proteome</keyword>
<dbReference type="Proteomes" id="UP000535501">
    <property type="component" value="Unassembled WGS sequence"/>
</dbReference>
<comment type="caution">
    <text evidence="2">The sequence shown here is derived from an EMBL/GenBank/DDBJ whole genome shotgun (WGS) entry which is preliminary data.</text>
</comment>
<reference evidence="2 3" key="1">
    <citation type="submission" date="2020-08" db="EMBL/GenBank/DDBJ databases">
        <title>Genomic Encyclopedia of Type Strains, Phase IV (KMG-IV): sequencing the most valuable type-strain genomes for metagenomic binning, comparative biology and taxonomic classification.</title>
        <authorList>
            <person name="Goeker M."/>
        </authorList>
    </citation>
    <scope>NUCLEOTIDE SEQUENCE [LARGE SCALE GENOMIC DNA]</scope>
    <source>
        <strain evidence="2 3">DSM 102134</strain>
    </source>
</reference>
<feature type="compositionally biased region" description="Basic and acidic residues" evidence="1">
    <location>
        <begin position="180"/>
        <end position="202"/>
    </location>
</feature>
<dbReference type="PIRSF" id="PIRSF012608">
    <property type="entry name" value="UCP012608"/>
    <property type="match status" value="1"/>
</dbReference>
<sequence>MDREDVVRASFERQALACEDLGSPFTARLCRLAAGRLDRALPVGRVILDWPYDPSGTGDALALRLAGGLHALVLSQRDDGLVAVYPPHDVSDDRLWAAIEAAMVRHEAFLLTRLKSAPQTNEIRRSSALLPAFLTLAHMFEKPLDLLEVGASAGLNLQWDRYRYRLGDLDWGDPASPVRLEPEWHGPRPPDADVEVRDRRGCDLNPLDPTSADDRLRLMSYVWADQADRMERLRAALSIAASAPPPVDRLGALSWLPWMLAESRPGTVMVLYHTIAWQYLPPEDRAQGEAIIREAGERATPDAPFARLQMEADGRRDGAAITLQVWPKGEAQEVGRADFHGRWVKWEGWR</sequence>
<dbReference type="InterPro" id="IPR011200">
    <property type="entry name" value="UCP012608"/>
</dbReference>
<accession>A0A7W9YYH7</accession>
<gene>
    <name evidence="2" type="ORF">HNQ75_002725</name>
</gene>